<dbReference type="PROSITE" id="PS01124">
    <property type="entry name" value="HTH_ARAC_FAMILY_2"/>
    <property type="match status" value="1"/>
</dbReference>
<dbReference type="PATRIC" id="fig|742734.4.peg.1087"/>
<dbReference type="PROSITE" id="PS00041">
    <property type="entry name" value="HTH_ARAC_FAMILY_1"/>
    <property type="match status" value="1"/>
</dbReference>
<dbReference type="Gene3D" id="1.10.10.60">
    <property type="entry name" value="Homeodomain-like"/>
    <property type="match status" value="2"/>
</dbReference>
<dbReference type="SUPFAM" id="SSF51215">
    <property type="entry name" value="Regulatory protein AraC"/>
    <property type="match status" value="1"/>
</dbReference>
<sequence length="301" mass="35151">MLDLQTFIDSKNLFLIPYLGNSSRRRNFSGWYRGKTGKEDRHEFYLITRGQGVFTVGEEICQVCEGDLVYIPSIKGIPYNLNPGKNLVDYYSINISCAVAAHKNEVWLYDESARYHYQSVPYPENEEWSFKRSQEPFDLPAACSMDNYAKLRELMSRIHKMRTDSDPINYWEEKNILQQFLCGVALQNQSPDREDMNTRRLRRITAYIRQHYMEDITLKTLCSTVSLSPSYVIKLFNRHLSLSPMAYVSRIRVEAAKEMLLESPLSIAEIAARTGFQDGFYFSKKFKQLTGMTPRQYRNTL</sequence>
<protein>
    <recommendedName>
        <fullName evidence="4">HTH araC/xylS-type domain-containing protein</fullName>
    </recommendedName>
</protein>
<keyword evidence="3" id="KW-0804">Transcription</keyword>
<dbReference type="InterPro" id="IPR018062">
    <property type="entry name" value="HTH_AraC-typ_CS"/>
</dbReference>
<dbReference type="PANTHER" id="PTHR43280">
    <property type="entry name" value="ARAC-FAMILY TRANSCRIPTIONAL REGULATOR"/>
    <property type="match status" value="1"/>
</dbReference>
<dbReference type="InterPro" id="IPR020449">
    <property type="entry name" value="Tscrpt_reg_AraC-type_HTH"/>
</dbReference>
<name>A0A0J9CDP3_9FIRM</name>
<comment type="caution">
    <text evidence="5">The sequence shown here is derived from an EMBL/GenBank/DDBJ whole genome shotgun (WGS) entry which is preliminary data.</text>
</comment>
<dbReference type="GeneID" id="93165383"/>
<dbReference type="InterPro" id="IPR014710">
    <property type="entry name" value="RmlC-like_jellyroll"/>
</dbReference>
<dbReference type="Gene3D" id="2.60.120.10">
    <property type="entry name" value="Jelly Rolls"/>
    <property type="match status" value="1"/>
</dbReference>
<keyword evidence="2" id="KW-0238">DNA-binding</keyword>
<dbReference type="Proteomes" id="UP000037392">
    <property type="component" value="Unassembled WGS sequence"/>
</dbReference>
<evidence type="ECO:0000313" key="5">
    <source>
        <dbReference type="EMBL" id="KMW23232.1"/>
    </source>
</evidence>
<dbReference type="PRINTS" id="PR00032">
    <property type="entry name" value="HTHARAC"/>
</dbReference>
<dbReference type="OrthoDB" id="9791615at2"/>
<dbReference type="GO" id="GO:0043565">
    <property type="term" value="F:sequence-specific DNA binding"/>
    <property type="evidence" value="ECO:0007669"/>
    <property type="project" value="InterPro"/>
</dbReference>
<accession>A0A0J9CDP3</accession>
<dbReference type="SMART" id="SM00342">
    <property type="entry name" value="HTH_ARAC"/>
    <property type="match status" value="1"/>
</dbReference>
<gene>
    <name evidence="5" type="ORF">HMPREF9470_01023</name>
</gene>
<proteinExistence type="predicted"/>
<feature type="domain" description="HTH araC/xylS-type" evidence="4">
    <location>
        <begin position="202"/>
        <end position="300"/>
    </location>
</feature>
<dbReference type="Pfam" id="PF12833">
    <property type="entry name" value="HTH_18"/>
    <property type="match status" value="1"/>
</dbReference>
<dbReference type="SUPFAM" id="SSF46689">
    <property type="entry name" value="Homeodomain-like"/>
    <property type="match status" value="2"/>
</dbReference>
<dbReference type="GO" id="GO:0003700">
    <property type="term" value="F:DNA-binding transcription factor activity"/>
    <property type="evidence" value="ECO:0007669"/>
    <property type="project" value="InterPro"/>
</dbReference>
<evidence type="ECO:0000259" key="4">
    <source>
        <dbReference type="PROSITE" id="PS01124"/>
    </source>
</evidence>
<dbReference type="RefSeq" id="WP_007867250.1">
    <property type="nucleotide sequence ID" value="NZ_KQ235876.1"/>
</dbReference>
<dbReference type="EMBL" id="ADLK01000006">
    <property type="protein sequence ID" value="KMW23232.1"/>
    <property type="molecule type" value="Genomic_DNA"/>
</dbReference>
<evidence type="ECO:0000313" key="6">
    <source>
        <dbReference type="Proteomes" id="UP000037392"/>
    </source>
</evidence>
<evidence type="ECO:0000256" key="1">
    <source>
        <dbReference type="ARBA" id="ARBA00023015"/>
    </source>
</evidence>
<dbReference type="PANTHER" id="PTHR43280:SF2">
    <property type="entry name" value="HTH-TYPE TRANSCRIPTIONAL REGULATOR EXSA"/>
    <property type="match status" value="1"/>
</dbReference>
<dbReference type="InterPro" id="IPR018060">
    <property type="entry name" value="HTH_AraC"/>
</dbReference>
<reference evidence="5 6" key="1">
    <citation type="submission" date="2011-04" db="EMBL/GenBank/DDBJ databases">
        <title>The Genome Sequence of Clostridium citroniae WAL-19142.</title>
        <authorList>
            <consortium name="The Broad Institute Genome Sequencing Platform"/>
            <person name="Earl A."/>
            <person name="Ward D."/>
            <person name="Feldgarden M."/>
            <person name="Gevers D."/>
            <person name="Warren Y.A."/>
            <person name="Tyrrell K.L."/>
            <person name="Citron D.M."/>
            <person name="Goldstein E.J."/>
            <person name="Daigneault M."/>
            <person name="Allen-Vercoe E."/>
            <person name="Young S.K."/>
            <person name="Zeng Q."/>
            <person name="Gargeya S."/>
            <person name="Fitzgerald M."/>
            <person name="Haas B."/>
            <person name="Abouelleil A."/>
            <person name="Alvarado L."/>
            <person name="Arachchi H.M."/>
            <person name="Berlin A."/>
            <person name="Brown A."/>
            <person name="Chapman S.B."/>
            <person name="Chen Z."/>
            <person name="Dunbar C."/>
            <person name="Freedman E."/>
            <person name="Gearin G."/>
            <person name="Gellesch M."/>
            <person name="Goldberg J."/>
            <person name="Griggs A."/>
            <person name="Gujja S."/>
            <person name="Heilman E.R."/>
            <person name="Heiman D."/>
            <person name="Howarth C."/>
            <person name="Larson L."/>
            <person name="Lui A."/>
            <person name="MacDonald P.J."/>
            <person name="Mehta T."/>
            <person name="Montmayeur A."/>
            <person name="Murphy C."/>
            <person name="Neiman D."/>
            <person name="Pearson M."/>
            <person name="Priest M."/>
            <person name="Roberts A."/>
            <person name="Saif S."/>
            <person name="Shea T."/>
            <person name="Shenoy N."/>
            <person name="Sisk P."/>
            <person name="Stolte C."/>
            <person name="Sykes S."/>
            <person name="White J."/>
            <person name="Yandava C."/>
            <person name="Wortman J."/>
            <person name="Nusbaum C."/>
            <person name="Birren B."/>
        </authorList>
    </citation>
    <scope>NUCLEOTIDE SEQUENCE [LARGE SCALE GENOMIC DNA]</scope>
    <source>
        <strain evidence="5 6">WAL-19142</strain>
    </source>
</reference>
<evidence type="ECO:0000256" key="3">
    <source>
        <dbReference type="ARBA" id="ARBA00023163"/>
    </source>
</evidence>
<keyword evidence="1" id="KW-0805">Transcription regulation</keyword>
<dbReference type="AlphaFoldDB" id="A0A0J9CDP3"/>
<dbReference type="InterPro" id="IPR037923">
    <property type="entry name" value="HTH-like"/>
</dbReference>
<evidence type="ECO:0000256" key="2">
    <source>
        <dbReference type="ARBA" id="ARBA00023125"/>
    </source>
</evidence>
<organism evidence="5 6">
    <name type="scientific">[Clostridium] citroniae WAL-19142</name>
    <dbReference type="NCBI Taxonomy" id="742734"/>
    <lineage>
        <taxon>Bacteria</taxon>
        <taxon>Bacillati</taxon>
        <taxon>Bacillota</taxon>
        <taxon>Clostridia</taxon>
        <taxon>Lachnospirales</taxon>
        <taxon>Lachnospiraceae</taxon>
        <taxon>Enterocloster</taxon>
    </lineage>
</organism>
<dbReference type="InterPro" id="IPR009057">
    <property type="entry name" value="Homeodomain-like_sf"/>
</dbReference>